<evidence type="ECO:0000256" key="3">
    <source>
        <dbReference type="ARBA" id="ARBA00022643"/>
    </source>
</evidence>
<dbReference type="InterPro" id="IPR008254">
    <property type="entry name" value="Flavodoxin/NO_synth"/>
</dbReference>
<evidence type="ECO:0000313" key="6">
    <source>
        <dbReference type="EMBL" id="EWH12330.1"/>
    </source>
</evidence>
<dbReference type="OrthoDB" id="359268at2"/>
<reference evidence="6 7" key="1">
    <citation type="journal article" date="2014" name="Genome Announc.">
        <title>Draft Genome Sequence of the Agar-Degrading Bacterium Catenovulum sp. Strain DS-2, Isolated from Intestines of Haliotis diversicolor.</title>
        <authorList>
            <person name="Shan D."/>
            <person name="Li X."/>
            <person name="Gu Z."/>
            <person name="Wei G."/>
            <person name="Gao Z."/>
            <person name="Shao Z."/>
        </authorList>
    </citation>
    <scope>NUCLEOTIDE SEQUENCE [LARGE SCALE GENOMIC DNA]</scope>
    <source>
        <strain evidence="6 7">DS-2</strain>
    </source>
</reference>
<evidence type="ECO:0000256" key="2">
    <source>
        <dbReference type="ARBA" id="ARBA00022630"/>
    </source>
</evidence>
<dbReference type="PANTHER" id="PTHR19384">
    <property type="entry name" value="NITRIC OXIDE SYNTHASE-RELATED"/>
    <property type="match status" value="1"/>
</dbReference>
<dbReference type="PANTHER" id="PTHR19384:SF128">
    <property type="entry name" value="NADPH OXIDOREDUCTASE A"/>
    <property type="match status" value="1"/>
</dbReference>
<dbReference type="EMBL" id="ARZY01000001">
    <property type="protein sequence ID" value="EWH12330.1"/>
    <property type="molecule type" value="Genomic_DNA"/>
</dbReference>
<dbReference type="GO" id="GO:0010181">
    <property type="term" value="F:FMN binding"/>
    <property type="evidence" value="ECO:0007669"/>
    <property type="project" value="InterPro"/>
</dbReference>
<dbReference type="AlphaFoldDB" id="W7R3Y3"/>
<dbReference type="PROSITE" id="PS50902">
    <property type="entry name" value="FLAVODOXIN_LIKE"/>
    <property type="match status" value="1"/>
</dbReference>
<evidence type="ECO:0000313" key="7">
    <source>
        <dbReference type="Proteomes" id="UP000019276"/>
    </source>
</evidence>
<comment type="cofactor">
    <cofactor evidence="1">
        <name>FMN</name>
        <dbReference type="ChEBI" id="CHEBI:58210"/>
    </cofactor>
</comment>
<dbReference type="InterPro" id="IPR029039">
    <property type="entry name" value="Flavoprotein-like_sf"/>
</dbReference>
<sequence>MTDIAILYGSVYGGAEELAETSASRLEDAGFAVKLFSDCELDDVLAANAPNWLIISSTTGSGDIPQNIENVYTGLRDTVPNLSKTGYAVICMGDSSYRETFCEAGKQFDEAMYETMAKRLVNRLEIDACETMDTAAASAAWIGQLVDKIKQ</sequence>
<gene>
    <name evidence="6" type="ORF">DS2_01375</name>
</gene>
<dbReference type="Proteomes" id="UP000019276">
    <property type="component" value="Unassembled WGS sequence"/>
</dbReference>
<keyword evidence="7" id="KW-1185">Reference proteome</keyword>
<dbReference type="Pfam" id="PF00258">
    <property type="entry name" value="Flavodoxin_1"/>
    <property type="match status" value="1"/>
</dbReference>
<dbReference type="SUPFAM" id="SSF52218">
    <property type="entry name" value="Flavoproteins"/>
    <property type="match status" value="1"/>
</dbReference>
<evidence type="ECO:0000259" key="5">
    <source>
        <dbReference type="PROSITE" id="PS50902"/>
    </source>
</evidence>
<dbReference type="InterPro" id="IPR001094">
    <property type="entry name" value="Flavdoxin-like"/>
</dbReference>
<feature type="domain" description="Flavodoxin-like" evidence="5">
    <location>
        <begin position="4"/>
        <end position="146"/>
    </location>
</feature>
<dbReference type="PRINTS" id="PR00369">
    <property type="entry name" value="FLAVODOXIN"/>
</dbReference>
<keyword evidence="2" id="KW-0285">Flavoprotein</keyword>
<dbReference type="GO" id="GO:0050660">
    <property type="term" value="F:flavin adenine dinucleotide binding"/>
    <property type="evidence" value="ECO:0007669"/>
    <property type="project" value="TreeGrafter"/>
</dbReference>
<name>W7R3Y3_9ALTE</name>
<dbReference type="Gene3D" id="3.40.50.360">
    <property type="match status" value="1"/>
</dbReference>
<dbReference type="STRING" id="1328313.DS2_01375"/>
<evidence type="ECO:0000256" key="1">
    <source>
        <dbReference type="ARBA" id="ARBA00001917"/>
    </source>
</evidence>
<dbReference type="eggNOG" id="COG0369">
    <property type="taxonomic scope" value="Bacteria"/>
</dbReference>
<proteinExistence type="predicted"/>
<comment type="caution">
    <text evidence="6">The sequence shown here is derived from an EMBL/GenBank/DDBJ whole genome shotgun (WGS) entry which is preliminary data.</text>
</comment>
<keyword evidence="4" id="KW-0813">Transport</keyword>
<evidence type="ECO:0000256" key="4">
    <source>
        <dbReference type="ARBA" id="ARBA00022982"/>
    </source>
</evidence>
<dbReference type="RefSeq" id="WP_035012791.1">
    <property type="nucleotide sequence ID" value="NZ_ARZY01000001.1"/>
</dbReference>
<dbReference type="GO" id="GO:0016491">
    <property type="term" value="F:oxidoreductase activity"/>
    <property type="evidence" value="ECO:0007669"/>
    <property type="project" value="TreeGrafter"/>
</dbReference>
<protein>
    <submittedName>
        <fullName evidence="6">Flavodoxin</fullName>
    </submittedName>
</protein>
<accession>W7R3Y3</accession>
<organism evidence="6 7">
    <name type="scientific">Catenovulum agarivorans DS-2</name>
    <dbReference type="NCBI Taxonomy" id="1328313"/>
    <lineage>
        <taxon>Bacteria</taxon>
        <taxon>Pseudomonadati</taxon>
        <taxon>Pseudomonadota</taxon>
        <taxon>Gammaproteobacteria</taxon>
        <taxon>Alteromonadales</taxon>
        <taxon>Alteromonadaceae</taxon>
        <taxon>Catenovulum</taxon>
    </lineage>
</organism>
<keyword evidence="4" id="KW-0249">Electron transport</keyword>
<keyword evidence="3" id="KW-0288">FMN</keyword>
<dbReference type="GO" id="GO:0005829">
    <property type="term" value="C:cytosol"/>
    <property type="evidence" value="ECO:0007669"/>
    <property type="project" value="TreeGrafter"/>
</dbReference>